<feature type="non-terminal residue" evidence="1">
    <location>
        <position position="76"/>
    </location>
</feature>
<dbReference type="OrthoDB" id="4207519at2759"/>
<proteinExistence type="predicted"/>
<reference evidence="1 2" key="1">
    <citation type="journal article" date="2016" name="Nat. Commun.">
        <title>Ectomycorrhizal ecology is imprinted in the genome of the dominant symbiotic fungus Cenococcum geophilum.</title>
        <authorList>
            <consortium name="DOE Joint Genome Institute"/>
            <person name="Peter M."/>
            <person name="Kohler A."/>
            <person name="Ohm R.A."/>
            <person name="Kuo A."/>
            <person name="Krutzmann J."/>
            <person name="Morin E."/>
            <person name="Arend M."/>
            <person name="Barry K.W."/>
            <person name="Binder M."/>
            <person name="Choi C."/>
            <person name="Clum A."/>
            <person name="Copeland A."/>
            <person name="Grisel N."/>
            <person name="Haridas S."/>
            <person name="Kipfer T."/>
            <person name="LaButti K."/>
            <person name="Lindquist E."/>
            <person name="Lipzen A."/>
            <person name="Maire R."/>
            <person name="Meier B."/>
            <person name="Mihaltcheva S."/>
            <person name="Molinier V."/>
            <person name="Murat C."/>
            <person name="Poggeler S."/>
            <person name="Quandt C.A."/>
            <person name="Sperisen C."/>
            <person name="Tritt A."/>
            <person name="Tisserant E."/>
            <person name="Crous P.W."/>
            <person name="Henrissat B."/>
            <person name="Nehls U."/>
            <person name="Egli S."/>
            <person name="Spatafora J.W."/>
            <person name="Grigoriev I.V."/>
            <person name="Martin F.M."/>
        </authorList>
    </citation>
    <scope>NUCLEOTIDE SEQUENCE [LARGE SCALE GENOMIC DNA]</scope>
    <source>
        <strain evidence="1 2">CBS 459.81</strain>
    </source>
</reference>
<accession>A0A8E2DZI2</accession>
<gene>
    <name evidence="1" type="ORF">K432DRAFT_273653</name>
</gene>
<sequence length="76" mass="8832">ANRFLKQHPEVNLRTENPKELKRQAAEDPITLPAWYKESNRIVAIYNIIVGEIYNYNKIGVRLGIGKKEKLIITLK</sequence>
<evidence type="ECO:0000313" key="2">
    <source>
        <dbReference type="Proteomes" id="UP000250266"/>
    </source>
</evidence>
<dbReference type="AlphaFoldDB" id="A0A8E2DZI2"/>
<keyword evidence="2" id="KW-1185">Reference proteome</keyword>
<feature type="non-terminal residue" evidence="1">
    <location>
        <position position="1"/>
    </location>
</feature>
<protein>
    <submittedName>
        <fullName evidence="1">Uncharacterized protein</fullName>
    </submittedName>
</protein>
<evidence type="ECO:0000313" key="1">
    <source>
        <dbReference type="EMBL" id="OCK74513.1"/>
    </source>
</evidence>
<name>A0A8E2DZI2_9PEZI</name>
<dbReference type="Proteomes" id="UP000250266">
    <property type="component" value="Unassembled WGS sequence"/>
</dbReference>
<dbReference type="EMBL" id="KV745464">
    <property type="protein sequence ID" value="OCK74513.1"/>
    <property type="molecule type" value="Genomic_DNA"/>
</dbReference>
<organism evidence="1 2">
    <name type="scientific">Lepidopterella palustris CBS 459.81</name>
    <dbReference type="NCBI Taxonomy" id="1314670"/>
    <lineage>
        <taxon>Eukaryota</taxon>
        <taxon>Fungi</taxon>
        <taxon>Dikarya</taxon>
        <taxon>Ascomycota</taxon>
        <taxon>Pezizomycotina</taxon>
        <taxon>Dothideomycetes</taxon>
        <taxon>Pleosporomycetidae</taxon>
        <taxon>Mytilinidiales</taxon>
        <taxon>Argynnaceae</taxon>
        <taxon>Lepidopterella</taxon>
    </lineage>
</organism>